<evidence type="ECO:0000313" key="4">
    <source>
        <dbReference type="Proteomes" id="UP001589611"/>
    </source>
</evidence>
<dbReference type="EC" id="1.-.-.-" evidence="3"/>
<keyword evidence="4" id="KW-1185">Reference proteome</keyword>
<dbReference type="SMART" id="SM00903">
    <property type="entry name" value="Flavin_Reduct"/>
    <property type="match status" value="1"/>
</dbReference>
<dbReference type="Proteomes" id="UP001589611">
    <property type="component" value="Unassembled WGS sequence"/>
</dbReference>
<reference evidence="3 4" key="1">
    <citation type="submission" date="2024-09" db="EMBL/GenBank/DDBJ databases">
        <authorList>
            <person name="Sun Q."/>
            <person name="Mori K."/>
        </authorList>
    </citation>
    <scope>NUCLEOTIDE SEQUENCE [LARGE SCALE GENOMIC DNA]</scope>
    <source>
        <strain evidence="3 4">JCM 1342</strain>
    </source>
</reference>
<dbReference type="EMBL" id="JBHMBE010000004">
    <property type="protein sequence ID" value="MFB9646697.1"/>
    <property type="molecule type" value="Genomic_DNA"/>
</dbReference>
<feature type="domain" description="Flavin reductase like" evidence="2">
    <location>
        <begin position="13"/>
        <end position="155"/>
    </location>
</feature>
<evidence type="ECO:0000256" key="1">
    <source>
        <dbReference type="ARBA" id="ARBA00023002"/>
    </source>
</evidence>
<accession>A0ABV5T2R3</accession>
<dbReference type="Gene3D" id="2.30.110.10">
    <property type="entry name" value="Electron Transport, Fmn-binding Protein, Chain A"/>
    <property type="match status" value="1"/>
</dbReference>
<dbReference type="PANTHER" id="PTHR30466:SF1">
    <property type="entry name" value="FMN REDUCTASE (NADH) RUTF"/>
    <property type="match status" value="1"/>
</dbReference>
<dbReference type="InterPro" id="IPR050268">
    <property type="entry name" value="NADH-dep_flavin_reductase"/>
</dbReference>
<gene>
    <name evidence="3" type="ORF">ACFFPJ_12925</name>
</gene>
<proteinExistence type="predicted"/>
<dbReference type="Pfam" id="PF01613">
    <property type="entry name" value="Flavin_Reduct"/>
    <property type="match status" value="1"/>
</dbReference>
<name>A0ABV5T2R3_9MICO</name>
<protein>
    <submittedName>
        <fullName evidence="3">Flavin reductase family protein</fullName>
        <ecNumber evidence="3">1.-.-.-</ecNumber>
    </submittedName>
</protein>
<keyword evidence="1 3" id="KW-0560">Oxidoreductase</keyword>
<dbReference type="PANTHER" id="PTHR30466">
    <property type="entry name" value="FLAVIN REDUCTASE"/>
    <property type="match status" value="1"/>
</dbReference>
<dbReference type="GO" id="GO:0016491">
    <property type="term" value="F:oxidoreductase activity"/>
    <property type="evidence" value="ECO:0007669"/>
    <property type="project" value="UniProtKB-KW"/>
</dbReference>
<dbReference type="InterPro" id="IPR012349">
    <property type="entry name" value="Split_barrel_FMN-bd"/>
</dbReference>
<comment type="caution">
    <text evidence="3">The sequence shown here is derived from an EMBL/GenBank/DDBJ whole genome shotgun (WGS) entry which is preliminary data.</text>
</comment>
<organism evidence="3 4">
    <name type="scientific">Microbacterium terregens</name>
    <dbReference type="NCBI Taxonomy" id="69363"/>
    <lineage>
        <taxon>Bacteria</taxon>
        <taxon>Bacillati</taxon>
        <taxon>Actinomycetota</taxon>
        <taxon>Actinomycetes</taxon>
        <taxon>Micrococcales</taxon>
        <taxon>Microbacteriaceae</taxon>
        <taxon>Microbacterium</taxon>
    </lineage>
</organism>
<evidence type="ECO:0000313" key="3">
    <source>
        <dbReference type="EMBL" id="MFB9646697.1"/>
    </source>
</evidence>
<evidence type="ECO:0000259" key="2">
    <source>
        <dbReference type="SMART" id="SM00903"/>
    </source>
</evidence>
<sequence length="162" mass="17474">MSPIDSRAFRSVAGKFPSGVTVITTCSADGVVHGMTANGFVSVSLDPPLILVSVGEHTRTHEYLTVNERYSVSILGHQQKDVAVRFAGKPTDVAAPEFDWVDGHPFVPDAIGRLGCRIVDRHKAGDHTLFIGSVEHLDLRDGDLPLVFSSGQLFSPLERPLA</sequence>
<dbReference type="SUPFAM" id="SSF50475">
    <property type="entry name" value="FMN-binding split barrel"/>
    <property type="match status" value="1"/>
</dbReference>
<dbReference type="InterPro" id="IPR002563">
    <property type="entry name" value="Flavin_Rdtase-like_dom"/>
</dbReference>
<dbReference type="RefSeq" id="WP_344715320.1">
    <property type="nucleotide sequence ID" value="NZ_BAAAWH010000001.1"/>
</dbReference>